<sequence length="192" mass="23311">MSIPAEIYLYLNLAYEKGERVSVESIRYRFKKSKSSAYTYLREFRYHKFPKKVENKENSYIKIDIKQRNRKNVSTEEFEIFMFNVLENGGFKSTRHLFLLFIQEFICRKDEKEKINSVLDHFINKRKLSDKISLDIYSSKKRTFNRYFSKFRGDQKNRLAKHKLRISKSRTDTLRGYYTVKRKNPPPRTTRT</sequence>
<evidence type="ECO:0008006" key="3">
    <source>
        <dbReference type="Google" id="ProtNLM"/>
    </source>
</evidence>
<dbReference type="EMBL" id="JAUDZE010000005">
    <property type="protein sequence ID" value="MDN0014959.1"/>
    <property type="molecule type" value="Genomic_DNA"/>
</dbReference>
<evidence type="ECO:0000313" key="1">
    <source>
        <dbReference type="EMBL" id="MDN0014959.1"/>
    </source>
</evidence>
<keyword evidence="2" id="KW-1185">Reference proteome</keyword>
<protein>
    <recommendedName>
        <fullName evidence="3">Transposase</fullName>
    </recommendedName>
</protein>
<evidence type="ECO:0000313" key="2">
    <source>
        <dbReference type="Proteomes" id="UP001168524"/>
    </source>
</evidence>
<dbReference type="RefSeq" id="WP_267981188.1">
    <property type="nucleotide sequence ID" value="NZ_JAPQKF010000005.1"/>
</dbReference>
<reference evidence="1" key="1">
    <citation type="submission" date="2023-06" db="EMBL/GenBank/DDBJ databases">
        <title>Two novel species of Acinetobacter isolated from motorbike repairing workshop in Vietnam.</title>
        <authorList>
            <person name="Le N.T.T."/>
        </authorList>
    </citation>
    <scope>NUCLEOTIDE SEQUENCE</scope>
    <source>
        <strain evidence="1">VNH17</strain>
    </source>
</reference>
<proteinExistence type="predicted"/>
<organism evidence="1 2">
    <name type="scientific">Acinetobacter thutiue</name>
    <dbReference type="NCBI Taxonomy" id="2998078"/>
    <lineage>
        <taxon>Bacteria</taxon>
        <taxon>Pseudomonadati</taxon>
        <taxon>Pseudomonadota</taxon>
        <taxon>Gammaproteobacteria</taxon>
        <taxon>Moraxellales</taxon>
        <taxon>Moraxellaceae</taxon>
        <taxon>Acinetobacter</taxon>
    </lineage>
</organism>
<name>A0ABT7WQX5_9GAMM</name>
<dbReference type="Proteomes" id="UP001168524">
    <property type="component" value="Unassembled WGS sequence"/>
</dbReference>
<comment type="caution">
    <text evidence="1">The sequence shown here is derived from an EMBL/GenBank/DDBJ whole genome shotgun (WGS) entry which is preliminary data.</text>
</comment>
<accession>A0ABT7WQX5</accession>
<gene>
    <name evidence="1" type="ORF">QTA56_12065</name>
</gene>